<organism evidence="6">
    <name type="scientific">Chromera velia CCMP2878</name>
    <dbReference type="NCBI Taxonomy" id="1169474"/>
    <lineage>
        <taxon>Eukaryota</taxon>
        <taxon>Sar</taxon>
        <taxon>Alveolata</taxon>
        <taxon>Colpodellida</taxon>
        <taxon>Chromeraceae</taxon>
        <taxon>Chromera</taxon>
    </lineage>
</organism>
<dbReference type="InterPro" id="IPR002110">
    <property type="entry name" value="Ankyrin_rpt"/>
</dbReference>
<feature type="repeat" description="ANK" evidence="3">
    <location>
        <begin position="130"/>
        <end position="162"/>
    </location>
</feature>
<dbReference type="PROSITE" id="PS50297">
    <property type="entry name" value="ANK_REP_REGION"/>
    <property type="match status" value="1"/>
</dbReference>
<dbReference type="AlphaFoldDB" id="A0A0G4FMY9"/>
<evidence type="ECO:0000256" key="1">
    <source>
        <dbReference type="ARBA" id="ARBA00022737"/>
    </source>
</evidence>
<dbReference type="PANTHER" id="PTHR24166:SF48">
    <property type="entry name" value="PROTEIN VAPYRIN"/>
    <property type="match status" value="1"/>
</dbReference>
<proteinExistence type="predicted"/>
<evidence type="ECO:0000256" key="2">
    <source>
        <dbReference type="ARBA" id="ARBA00023043"/>
    </source>
</evidence>
<name>A0A0G4FMY9_9ALVE</name>
<feature type="region of interest" description="Disordered" evidence="4">
    <location>
        <begin position="253"/>
        <end position="272"/>
    </location>
</feature>
<gene>
    <name evidence="6" type="ORF">Cvel_17849</name>
</gene>
<feature type="region of interest" description="Disordered" evidence="4">
    <location>
        <begin position="446"/>
        <end position="496"/>
    </location>
</feature>
<dbReference type="PANTHER" id="PTHR24166">
    <property type="entry name" value="ROLLING PEBBLES, ISOFORM B"/>
    <property type="match status" value="1"/>
</dbReference>
<evidence type="ECO:0000256" key="5">
    <source>
        <dbReference type="SAM" id="SignalP"/>
    </source>
</evidence>
<feature type="signal peptide" evidence="5">
    <location>
        <begin position="1"/>
        <end position="17"/>
    </location>
</feature>
<dbReference type="PROSITE" id="PS50088">
    <property type="entry name" value="ANK_REPEAT"/>
    <property type="match status" value="2"/>
</dbReference>
<keyword evidence="5" id="KW-0732">Signal</keyword>
<sequence>MLSLEGFLFRVLAWVLGVPPDVQRFFERRQNPVDTSLEWAQRQRRRQKYRLPQNAEETHRRTALCHYSIFPDVDMCRQLLREGADSNELGCKGEDDGWAPIHCAASHGNAEILLVLLEGGALVNLRTSVQQQTALHCAALSLNRDCVLCLLAFGADPRLRDVDGHSPLDFALAVQEGEGADSEGLVPVSSLLRLSLKARMPTPETSLLLPSVGGMMSEDVQREGDKDAGETEFGEGEEVKKVRQAVGPLVRSEDLHREGTATPTDAHDGPSLSVNCDYTIAEGLTAPPSSRHPDSMGFPFCGTLTASSSRPLSGIPRPLEPQRLESNSSAAKLWGQTNTASAAFARPACCLSWKTTGLVGGEAGIQATSCQCDFCLPSCASVSDSAMSPVSTERPQQTRKTSETHPQGSCVEPPHSAYSPPLSDGGAERCFYENISPVDFLPSPVERETFSEGKGGGAGFFANASSVQGAVEGNGDGESGEEDEKETVLHQCALPD</sequence>
<dbReference type="Gene3D" id="1.25.40.20">
    <property type="entry name" value="Ankyrin repeat-containing domain"/>
    <property type="match status" value="1"/>
</dbReference>
<dbReference type="SMART" id="SM00248">
    <property type="entry name" value="ANK"/>
    <property type="match status" value="3"/>
</dbReference>
<evidence type="ECO:0000256" key="3">
    <source>
        <dbReference type="PROSITE-ProRule" id="PRU00023"/>
    </source>
</evidence>
<feature type="repeat" description="ANK" evidence="3">
    <location>
        <begin position="96"/>
        <end position="128"/>
    </location>
</feature>
<reference evidence="6" key="1">
    <citation type="submission" date="2014-11" db="EMBL/GenBank/DDBJ databases">
        <authorList>
            <person name="Otto D Thomas"/>
            <person name="Naeem Raeece"/>
        </authorList>
    </citation>
    <scope>NUCLEOTIDE SEQUENCE</scope>
</reference>
<evidence type="ECO:0000256" key="4">
    <source>
        <dbReference type="SAM" id="MobiDB-lite"/>
    </source>
</evidence>
<feature type="compositionally biased region" description="Polar residues" evidence="4">
    <location>
        <begin position="382"/>
        <end position="407"/>
    </location>
</feature>
<keyword evidence="2 3" id="KW-0040">ANK repeat</keyword>
<dbReference type="VEuPathDB" id="CryptoDB:Cvel_17849"/>
<dbReference type="InterPro" id="IPR050889">
    <property type="entry name" value="Dendritic_Spine_Reg/Scaffold"/>
</dbReference>
<dbReference type="EMBL" id="CDMZ01000493">
    <property type="protein sequence ID" value="CEM15550.1"/>
    <property type="molecule type" value="Genomic_DNA"/>
</dbReference>
<protein>
    <submittedName>
        <fullName evidence="6">Uncharacterized protein</fullName>
    </submittedName>
</protein>
<keyword evidence="1" id="KW-0677">Repeat</keyword>
<evidence type="ECO:0000313" key="6">
    <source>
        <dbReference type="EMBL" id="CEM15550.1"/>
    </source>
</evidence>
<dbReference type="Pfam" id="PF12796">
    <property type="entry name" value="Ank_2"/>
    <property type="match status" value="1"/>
</dbReference>
<feature type="region of interest" description="Disordered" evidence="4">
    <location>
        <begin position="382"/>
        <end position="424"/>
    </location>
</feature>
<accession>A0A0G4FMY9</accession>
<feature type="chain" id="PRO_5005188819" evidence="5">
    <location>
        <begin position="18"/>
        <end position="496"/>
    </location>
</feature>
<dbReference type="InterPro" id="IPR036770">
    <property type="entry name" value="Ankyrin_rpt-contain_sf"/>
</dbReference>
<dbReference type="SUPFAM" id="SSF48403">
    <property type="entry name" value="Ankyrin repeat"/>
    <property type="match status" value="1"/>
</dbReference>